<evidence type="ECO:0000313" key="3">
    <source>
        <dbReference type="EMBL" id="RLQ22046.1"/>
    </source>
</evidence>
<evidence type="ECO:0000313" key="4">
    <source>
        <dbReference type="Proteomes" id="UP000265509"/>
    </source>
</evidence>
<accession>A0A3L7DXX7</accession>
<dbReference type="Proteomes" id="UP000265509">
    <property type="component" value="Unassembled WGS sequence"/>
</dbReference>
<reference evidence="3 4" key="1">
    <citation type="submission" date="2018-07" db="EMBL/GenBank/DDBJ databases">
        <title>Halioglobus sp. genome submission.</title>
        <authorList>
            <person name="Ye M.-Q."/>
            <person name="Du Z.-J."/>
        </authorList>
    </citation>
    <scope>NUCLEOTIDE SEQUENCE [LARGE SCALE GENOMIC DNA]</scope>
    <source>
        <strain evidence="3 4">U0301</strain>
    </source>
</reference>
<proteinExistence type="predicted"/>
<dbReference type="Pfam" id="PF23544">
    <property type="entry name" value="AtuA_ferredoxin"/>
    <property type="match status" value="1"/>
</dbReference>
<comment type="caution">
    <text evidence="3">The sequence shown here is derived from an EMBL/GenBank/DDBJ whole genome shotgun (WGS) entry which is preliminary data.</text>
</comment>
<dbReference type="PANTHER" id="PTHR47708">
    <property type="match status" value="1"/>
</dbReference>
<protein>
    <submittedName>
        <fullName evidence="3">Acyclic terpene utilization AtuA family protein</fullName>
    </submittedName>
</protein>
<feature type="domain" description="AtuA-like ferredoxin-fold" evidence="2">
    <location>
        <begin position="488"/>
        <end position="590"/>
    </location>
</feature>
<sequence length="607" mass="64212">MADNICIGGASGFWGDAAMATPQLLATGRLDYLVYDYLAEVTMSIMARARGADENMGYATDFITAVLQPNLATIAAQGVKVIANAGGVNPRACAAAARKLIQDQGLALQVAVVSGDDLLQRADEFAASGVREMFTGESFPAVDKIASINAYLGAFPIATALDRGADIVITGRCVDSAVTVGACIHAFGWQPEDFDQLAQASLAGHILECGTQATGGNYTDWETVIDTLPEAGYPLAEVAASGKVTITKPEGSGGAVTVGTVAEQMLYEIGDPQAYQLPDVVCDFSSVSIEQVGPDRVEVTGARGRGAPEGYKVSATYADGFRGGHIWTMYGRDADIKAKKFADSLFHRCRIILQRAGLPDFSETCVEVIGAESHFGAARQVGPVREVDVKIAAKHPSAGGIGILLKEMVGMALTAPPGLTGFAGARPKPSPVVRLFSMIVPRKQLQISVELEGEVLKLQDEVEQLWQPDAVVAHQPPQAEAGNDLVQVPLESLAWGRSGDKGNKANIGIIARRPEFVPYIASQLTAARVARYFTHFLDPQQSAPAQRFYLPGCHAFNFLLHDVLGGGGVASLRADPQGKGYAQLLLNESIAVPRSLADQFKLSQPCA</sequence>
<dbReference type="Pfam" id="PF07287">
    <property type="entry name" value="AtuA"/>
    <property type="match status" value="1"/>
</dbReference>
<dbReference type="PANTHER" id="PTHR47708:SF2">
    <property type="entry name" value="SI:CH73-132F6.5"/>
    <property type="match status" value="1"/>
</dbReference>
<dbReference type="EMBL" id="QRAN01000008">
    <property type="protein sequence ID" value="RLQ22046.1"/>
    <property type="molecule type" value="Genomic_DNA"/>
</dbReference>
<dbReference type="InterPro" id="IPR010839">
    <property type="entry name" value="AtuA_N"/>
</dbReference>
<feature type="domain" description="Acyclic terpene utilisation N-terminal" evidence="1">
    <location>
        <begin position="5"/>
        <end position="450"/>
    </location>
</feature>
<dbReference type="AlphaFoldDB" id="A0A3L7DXX7"/>
<gene>
    <name evidence="3" type="ORF">DWB85_08900</name>
</gene>
<dbReference type="InterPro" id="IPR056362">
    <property type="entry name" value="AtuA-like_ferredoxin_dom"/>
</dbReference>
<name>A0A3L7DXX7_9GAMM</name>
<evidence type="ECO:0000259" key="1">
    <source>
        <dbReference type="Pfam" id="PF07287"/>
    </source>
</evidence>
<organism evidence="3 4">
    <name type="scientific">Seongchinamella sediminis</name>
    <dbReference type="NCBI Taxonomy" id="2283635"/>
    <lineage>
        <taxon>Bacteria</taxon>
        <taxon>Pseudomonadati</taxon>
        <taxon>Pseudomonadota</taxon>
        <taxon>Gammaproteobacteria</taxon>
        <taxon>Cellvibrionales</taxon>
        <taxon>Halieaceae</taxon>
        <taxon>Seongchinamella</taxon>
    </lineage>
</organism>
<dbReference type="RefSeq" id="WP_117953871.1">
    <property type="nucleotide sequence ID" value="NZ_QRAN01000008.1"/>
</dbReference>
<evidence type="ECO:0000259" key="2">
    <source>
        <dbReference type="Pfam" id="PF23544"/>
    </source>
</evidence>
<keyword evidence="4" id="KW-1185">Reference proteome</keyword>
<dbReference type="OrthoDB" id="9763456at2"/>